<sequence>MNQTILLPTDFSICADNALNYTIELAQKISCKKIILLHCYEFSYAVLAQPMIQTSEQTLVSEYLHELELRKSKLESQLSIEVEILLENDKLEKTITQLETIHNFSFIVVGITGKNSIEHKLIGSHSYAIMKKAKSNICMIPEKSTTNIPTGSITVALDFASFSTEEIPQLKTLLEKLLIKECRIIYVGKLEDDDKLNIIKTSLSSNNNIAFDYISIEKNENSISPSIINDLKQYPAQALVLMEKHYSLLDSIFHKSVIKVVTFHTSIPIYVLEGKK</sequence>
<evidence type="ECO:0000256" key="1">
    <source>
        <dbReference type="ARBA" id="ARBA00008791"/>
    </source>
</evidence>
<feature type="domain" description="UspA" evidence="2">
    <location>
        <begin position="1"/>
        <end position="139"/>
    </location>
</feature>
<dbReference type="OrthoDB" id="9788959at2"/>
<protein>
    <submittedName>
        <fullName evidence="3">Universal stress protein</fullName>
    </submittedName>
</protein>
<reference evidence="3 4" key="1">
    <citation type="submission" date="2019-09" db="EMBL/GenBank/DDBJ databases">
        <title>Complete genome sequence of Arachidicoccus sp. B3-10 isolated from apple orchard soil.</title>
        <authorList>
            <person name="Kim H.S."/>
            <person name="Han K.-I."/>
            <person name="Suh M.K."/>
            <person name="Lee K.C."/>
            <person name="Eom M.K."/>
            <person name="Kim J.-S."/>
            <person name="Kang S.W."/>
            <person name="Sin Y."/>
            <person name="Lee J.-S."/>
        </authorList>
    </citation>
    <scope>NUCLEOTIDE SEQUENCE [LARGE SCALE GENOMIC DNA]</scope>
    <source>
        <strain evidence="3 4">B3-10</strain>
    </source>
</reference>
<dbReference type="PANTHER" id="PTHR46268">
    <property type="entry name" value="STRESS RESPONSE PROTEIN NHAX"/>
    <property type="match status" value="1"/>
</dbReference>
<dbReference type="KEGG" id="arac:E0W69_005735"/>
<evidence type="ECO:0000313" key="4">
    <source>
        <dbReference type="Proteomes" id="UP000292424"/>
    </source>
</evidence>
<proteinExistence type="inferred from homology"/>
<dbReference type="Proteomes" id="UP000292424">
    <property type="component" value="Chromosome"/>
</dbReference>
<evidence type="ECO:0000259" key="2">
    <source>
        <dbReference type="Pfam" id="PF00582"/>
    </source>
</evidence>
<dbReference type="Gene3D" id="3.40.50.12370">
    <property type="match status" value="1"/>
</dbReference>
<gene>
    <name evidence="3" type="ORF">E0W69_005735</name>
</gene>
<dbReference type="EMBL" id="CP044016">
    <property type="protein sequence ID" value="QES88187.1"/>
    <property type="molecule type" value="Genomic_DNA"/>
</dbReference>
<keyword evidence="4" id="KW-1185">Reference proteome</keyword>
<dbReference type="RefSeq" id="WP_131329074.1">
    <property type="nucleotide sequence ID" value="NZ_CP044016.1"/>
</dbReference>
<name>A0A5P2FZ25_9BACT</name>
<accession>A0A5P2FZ25</accession>
<dbReference type="SUPFAM" id="SSF52402">
    <property type="entry name" value="Adenine nucleotide alpha hydrolases-like"/>
    <property type="match status" value="1"/>
</dbReference>
<dbReference type="AlphaFoldDB" id="A0A5P2FZ25"/>
<organism evidence="3 4">
    <name type="scientific">Rhizosphaericola mali</name>
    <dbReference type="NCBI Taxonomy" id="2545455"/>
    <lineage>
        <taxon>Bacteria</taxon>
        <taxon>Pseudomonadati</taxon>
        <taxon>Bacteroidota</taxon>
        <taxon>Chitinophagia</taxon>
        <taxon>Chitinophagales</taxon>
        <taxon>Chitinophagaceae</taxon>
        <taxon>Rhizosphaericola</taxon>
    </lineage>
</organism>
<dbReference type="CDD" id="cd00293">
    <property type="entry name" value="USP-like"/>
    <property type="match status" value="1"/>
</dbReference>
<comment type="similarity">
    <text evidence="1">Belongs to the universal stress protein A family.</text>
</comment>
<dbReference type="PANTHER" id="PTHR46268:SF6">
    <property type="entry name" value="UNIVERSAL STRESS PROTEIN UP12"/>
    <property type="match status" value="1"/>
</dbReference>
<dbReference type="InterPro" id="IPR006016">
    <property type="entry name" value="UspA"/>
</dbReference>
<dbReference type="Pfam" id="PF00582">
    <property type="entry name" value="Usp"/>
    <property type="match status" value="1"/>
</dbReference>
<evidence type="ECO:0000313" key="3">
    <source>
        <dbReference type="EMBL" id="QES88187.1"/>
    </source>
</evidence>